<evidence type="ECO:0000259" key="1">
    <source>
        <dbReference type="Pfam" id="PF07883"/>
    </source>
</evidence>
<comment type="caution">
    <text evidence="2">The sequence shown here is derived from an EMBL/GenBank/DDBJ whole genome shotgun (WGS) entry which is preliminary data.</text>
</comment>
<accession>A0A926GD67</accession>
<organism evidence="2 3">
    <name type="scientific">Paracoccus amoyensis</name>
    <dbReference type="NCBI Taxonomy" id="2760093"/>
    <lineage>
        <taxon>Bacteria</taxon>
        <taxon>Pseudomonadati</taxon>
        <taxon>Pseudomonadota</taxon>
        <taxon>Alphaproteobacteria</taxon>
        <taxon>Rhodobacterales</taxon>
        <taxon>Paracoccaceae</taxon>
        <taxon>Paracoccus</taxon>
    </lineage>
</organism>
<dbReference type="Gene3D" id="2.60.120.10">
    <property type="entry name" value="Jelly Rolls"/>
    <property type="match status" value="1"/>
</dbReference>
<dbReference type="EMBL" id="JACOQL010000002">
    <property type="protein sequence ID" value="MBC9246301.1"/>
    <property type="molecule type" value="Genomic_DNA"/>
</dbReference>
<dbReference type="InterPro" id="IPR014710">
    <property type="entry name" value="RmlC-like_jellyroll"/>
</dbReference>
<protein>
    <submittedName>
        <fullName evidence="2">Cupin domain-containing protein</fullName>
    </submittedName>
</protein>
<dbReference type="AlphaFoldDB" id="A0A926GD67"/>
<dbReference type="Pfam" id="PF07883">
    <property type="entry name" value="Cupin_2"/>
    <property type="match status" value="1"/>
</dbReference>
<dbReference type="InterPro" id="IPR013096">
    <property type="entry name" value="Cupin_2"/>
</dbReference>
<dbReference type="SUPFAM" id="SSF51182">
    <property type="entry name" value="RmlC-like cupins"/>
    <property type="match status" value="1"/>
</dbReference>
<evidence type="ECO:0000313" key="2">
    <source>
        <dbReference type="EMBL" id="MBC9246301.1"/>
    </source>
</evidence>
<sequence>MARIRHATRDDWTSGKDKWHGHIDGLSLGTDVTVLFYANDTPGQGPKWHVHPYDEIFILRTGRALYTIGDRKIEAGEGDVLLGPRDVPHKFVNLGPGRLETIDIHLNPTWIQTNLDDPELTAQN</sequence>
<evidence type="ECO:0000313" key="3">
    <source>
        <dbReference type="Proteomes" id="UP000608594"/>
    </source>
</evidence>
<dbReference type="Proteomes" id="UP000608594">
    <property type="component" value="Unassembled WGS sequence"/>
</dbReference>
<reference evidence="2" key="1">
    <citation type="submission" date="2020-08" db="EMBL/GenBank/DDBJ databases">
        <title>Paracoccus amoyensis sp. nov., isolated from the surface seawater at coast of Xiamen, Fujian.</title>
        <authorList>
            <person name="Lyu L."/>
        </authorList>
    </citation>
    <scope>NUCLEOTIDE SEQUENCE</scope>
    <source>
        <strain evidence="2">11-3</strain>
    </source>
</reference>
<name>A0A926GD67_9RHOB</name>
<gene>
    <name evidence="2" type="ORF">H4P12_06140</name>
</gene>
<proteinExistence type="predicted"/>
<feature type="domain" description="Cupin type-2" evidence="1">
    <location>
        <begin position="41"/>
        <end position="104"/>
    </location>
</feature>
<dbReference type="InterPro" id="IPR011051">
    <property type="entry name" value="RmlC_Cupin_sf"/>
</dbReference>
<keyword evidence="3" id="KW-1185">Reference proteome</keyword>